<keyword evidence="3" id="KW-1185">Reference proteome</keyword>
<dbReference type="GO" id="GO:0003723">
    <property type="term" value="F:RNA binding"/>
    <property type="evidence" value="ECO:0007669"/>
    <property type="project" value="InterPro"/>
</dbReference>
<feature type="region of interest" description="Disordered" evidence="1">
    <location>
        <begin position="179"/>
        <end position="424"/>
    </location>
</feature>
<dbReference type="InterPro" id="IPR042509">
    <property type="entry name" value="ZCCHC3"/>
</dbReference>
<accession>A0A7D9E7S4</accession>
<evidence type="ECO:0000313" key="3">
    <source>
        <dbReference type="Proteomes" id="UP001152795"/>
    </source>
</evidence>
<dbReference type="GO" id="GO:0008270">
    <property type="term" value="F:zinc ion binding"/>
    <property type="evidence" value="ECO:0007669"/>
    <property type="project" value="InterPro"/>
</dbReference>
<comment type="caution">
    <text evidence="2">The sequence shown here is derived from an EMBL/GenBank/DDBJ whole genome shotgun (WGS) entry which is preliminary data.</text>
</comment>
<dbReference type="PANTHER" id="PTHR22639">
    <property type="entry name" value="GAG-RELATED PROTEIN"/>
    <property type="match status" value="1"/>
</dbReference>
<dbReference type="PROSITE" id="PS50158">
    <property type="entry name" value="ZF_CCHC"/>
    <property type="match status" value="1"/>
</dbReference>
<dbReference type="Proteomes" id="UP001152795">
    <property type="component" value="Unassembled WGS sequence"/>
</dbReference>
<feature type="compositionally biased region" description="Low complexity" evidence="1">
    <location>
        <begin position="309"/>
        <end position="328"/>
    </location>
</feature>
<protein>
    <submittedName>
        <fullName evidence="2">Zinc finger CCHC domain-containing 3-like</fullName>
    </submittedName>
</protein>
<dbReference type="GO" id="GO:0003690">
    <property type="term" value="F:double-stranded DNA binding"/>
    <property type="evidence" value="ECO:0007669"/>
    <property type="project" value="InterPro"/>
</dbReference>
<sequence length="424" mass="46178">MEEVCHLGLTFRDVCLTFNPVRTAKWVNITRLSYGIPNEAIADALNPYGKVIQIKMDSFHGVYVGVRQVLMELSKPIPSRFTIAAHSCNCFYVGQVQTCFSCHQTGHMTKDCTNHARTTGNIINADGTGNSVRHTIDESHTHFPQLTDGRHPSITAVMPITIVWACMLMQGNQQLNNSVTHSDVPNAAVTGDKNVRNINKDSDNSEDEDEFVDVLEELPLPEGEGGEQPVSIVLGKRTSEPDDSDVSDISEKRVDRNPSSDESVVENDFVPSSLPLPPSPLARFSSPNSFSSLSDEVDPISMEHDANVDDSSPLPSAPPADDSVSIASEILGTPSIEAYEGGDEEDGGNDNMEPSLTKYNEYHNIPENGSEFSAAQENDTRTTPSTQIPPNLPRKENLDSESPSPIDPVTFAVPVTKRIGDPSF</sequence>
<evidence type="ECO:0000256" key="1">
    <source>
        <dbReference type="SAM" id="MobiDB-lite"/>
    </source>
</evidence>
<feature type="compositionally biased region" description="Acidic residues" evidence="1">
    <location>
        <begin position="204"/>
        <end position="216"/>
    </location>
</feature>
<gene>
    <name evidence="2" type="ORF">PACLA_8A004171</name>
</gene>
<dbReference type="OrthoDB" id="6506579at2759"/>
<dbReference type="PANTHER" id="PTHR22639:SF3">
    <property type="entry name" value="ZINC FINGER CCHC DOMAIN-CONTAINING PROTEIN 3"/>
    <property type="match status" value="1"/>
</dbReference>
<feature type="compositionally biased region" description="Low complexity" evidence="1">
    <location>
        <begin position="217"/>
        <end position="230"/>
    </location>
</feature>
<dbReference type="SMART" id="SM00343">
    <property type="entry name" value="ZnF_C2HC"/>
    <property type="match status" value="1"/>
</dbReference>
<proteinExistence type="predicted"/>
<dbReference type="AlphaFoldDB" id="A0A7D9E7S4"/>
<dbReference type="EMBL" id="CACRXK020004726">
    <property type="protein sequence ID" value="CAB4003789.1"/>
    <property type="molecule type" value="Genomic_DNA"/>
</dbReference>
<dbReference type="GO" id="GO:0002218">
    <property type="term" value="P:activation of innate immune response"/>
    <property type="evidence" value="ECO:0007669"/>
    <property type="project" value="InterPro"/>
</dbReference>
<feature type="compositionally biased region" description="Low complexity" evidence="1">
    <location>
        <begin position="285"/>
        <end position="294"/>
    </location>
</feature>
<dbReference type="InterPro" id="IPR001878">
    <property type="entry name" value="Znf_CCHC"/>
</dbReference>
<evidence type="ECO:0000313" key="2">
    <source>
        <dbReference type="EMBL" id="CAB4003789.1"/>
    </source>
</evidence>
<feature type="compositionally biased region" description="Basic and acidic residues" evidence="1">
    <location>
        <begin position="249"/>
        <end position="259"/>
    </location>
</feature>
<feature type="compositionally biased region" description="Basic and acidic residues" evidence="1">
    <location>
        <begin position="193"/>
        <end position="203"/>
    </location>
</feature>
<name>A0A7D9E7S4_PARCT</name>
<reference evidence="2" key="1">
    <citation type="submission" date="2020-04" db="EMBL/GenBank/DDBJ databases">
        <authorList>
            <person name="Alioto T."/>
            <person name="Alioto T."/>
            <person name="Gomez Garrido J."/>
        </authorList>
    </citation>
    <scope>NUCLEOTIDE SEQUENCE</scope>
    <source>
        <strain evidence="2">A484AB</strain>
    </source>
</reference>
<organism evidence="2 3">
    <name type="scientific">Paramuricea clavata</name>
    <name type="common">Red gorgonian</name>
    <name type="synonym">Violescent sea-whip</name>
    <dbReference type="NCBI Taxonomy" id="317549"/>
    <lineage>
        <taxon>Eukaryota</taxon>
        <taxon>Metazoa</taxon>
        <taxon>Cnidaria</taxon>
        <taxon>Anthozoa</taxon>
        <taxon>Octocorallia</taxon>
        <taxon>Malacalcyonacea</taxon>
        <taxon>Plexauridae</taxon>
        <taxon>Paramuricea</taxon>
    </lineage>
</organism>
<feature type="compositionally biased region" description="Polar residues" evidence="1">
    <location>
        <begin position="370"/>
        <end position="389"/>
    </location>
</feature>